<evidence type="ECO:0000313" key="6">
    <source>
        <dbReference type="EMBL" id="EAU43438.1"/>
    </source>
</evidence>
<dbReference type="InterPro" id="IPR036388">
    <property type="entry name" value="WH-like_DNA-bd_sf"/>
</dbReference>
<dbReference type="GO" id="GO:0000976">
    <property type="term" value="F:transcription cis-regulatory region binding"/>
    <property type="evidence" value="ECO:0007669"/>
    <property type="project" value="TreeGrafter"/>
</dbReference>
<dbReference type="HOGENOM" id="CLU_039613_6_1_5"/>
<organism evidence="6 7">
    <name type="scientific">Salipiger bermudensis (strain DSM 26914 / JCM 13377 / KCTC 12554 / HTCC2601)</name>
    <name type="common">Pelagibaca bermudensis</name>
    <dbReference type="NCBI Taxonomy" id="314265"/>
    <lineage>
        <taxon>Bacteria</taxon>
        <taxon>Pseudomonadati</taxon>
        <taxon>Pseudomonadota</taxon>
        <taxon>Alphaproteobacteria</taxon>
        <taxon>Rhodobacterales</taxon>
        <taxon>Roseobacteraceae</taxon>
        <taxon>Salipiger</taxon>
    </lineage>
</organism>
<evidence type="ECO:0000256" key="3">
    <source>
        <dbReference type="ARBA" id="ARBA00023125"/>
    </source>
</evidence>
<keyword evidence="2" id="KW-0805">Transcription regulation</keyword>
<feature type="domain" description="HTH lysR-type" evidence="5">
    <location>
        <begin position="1"/>
        <end position="58"/>
    </location>
</feature>
<sequence>MNLKQLEAFYWLSQFGKHRQTAEYLGLTQPAVSARITALEKDLGKTLIDREADGFVLTDQGLEVAEFAVQFLNLREAMLGRLQDRHKRGVSLGLVGMAALTWGPRLREALLAELPEMTIDIYLGSDLQLRRLVEAGTLDAAFTASGDRARGADFGVEYQVGWVSRGDVIEGLPQPMSPDDLRALPLVHYPKTSPLFNPVADYVDDMAERTAPRHYGNSLSAICEMVRLGYGASALPLAALENEIASGKVVEIAATEGLAPLHVACTHANRARRKQVGQVLELAREAARAWCRDHGRYSSFEDL</sequence>
<keyword evidence="4" id="KW-0804">Transcription</keyword>
<dbReference type="RefSeq" id="WP_007799854.1">
    <property type="nucleotide sequence ID" value="NZ_DS022276.1"/>
</dbReference>
<dbReference type="AlphaFoldDB" id="Q0FGX0"/>
<evidence type="ECO:0000313" key="7">
    <source>
        <dbReference type="Proteomes" id="UP000006230"/>
    </source>
</evidence>
<dbReference type="PROSITE" id="PS50931">
    <property type="entry name" value="HTH_LYSR"/>
    <property type="match status" value="1"/>
</dbReference>
<evidence type="ECO:0000256" key="1">
    <source>
        <dbReference type="ARBA" id="ARBA00009437"/>
    </source>
</evidence>
<accession>Q0FGX0</accession>
<dbReference type="GeneID" id="92506287"/>
<dbReference type="InterPro" id="IPR036390">
    <property type="entry name" value="WH_DNA-bd_sf"/>
</dbReference>
<dbReference type="SUPFAM" id="SSF46785">
    <property type="entry name" value="Winged helix' DNA-binding domain"/>
    <property type="match status" value="1"/>
</dbReference>
<dbReference type="PANTHER" id="PTHR30126:SF77">
    <property type="entry name" value="TRANSCRIPTIONAL REGULATORY PROTEIN"/>
    <property type="match status" value="1"/>
</dbReference>
<dbReference type="EMBL" id="AATQ01000090">
    <property type="protein sequence ID" value="EAU43438.1"/>
    <property type="molecule type" value="Genomic_DNA"/>
</dbReference>
<dbReference type="eggNOG" id="COG0583">
    <property type="taxonomic scope" value="Bacteria"/>
</dbReference>
<dbReference type="CDD" id="cd05466">
    <property type="entry name" value="PBP2_LTTR_substrate"/>
    <property type="match status" value="1"/>
</dbReference>
<gene>
    <name evidence="6" type="ORF">R2601_23113</name>
</gene>
<dbReference type="InterPro" id="IPR005119">
    <property type="entry name" value="LysR_subst-bd"/>
</dbReference>
<dbReference type="PANTHER" id="PTHR30126">
    <property type="entry name" value="HTH-TYPE TRANSCRIPTIONAL REGULATOR"/>
    <property type="match status" value="1"/>
</dbReference>
<dbReference type="Pfam" id="PF03466">
    <property type="entry name" value="LysR_substrate"/>
    <property type="match status" value="1"/>
</dbReference>
<comment type="similarity">
    <text evidence="1">Belongs to the LysR transcriptional regulatory family.</text>
</comment>
<dbReference type="Gene3D" id="3.40.190.10">
    <property type="entry name" value="Periplasmic binding protein-like II"/>
    <property type="match status" value="2"/>
</dbReference>
<dbReference type="InterPro" id="IPR000847">
    <property type="entry name" value="LysR_HTH_N"/>
</dbReference>
<dbReference type="Gene3D" id="1.10.10.10">
    <property type="entry name" value="Winged helix-like DNA-binding domain superfamily/Winged helix DNA-binding domain"/>
    <property type="match status" value="1"/>
</dbReference>
<evidence type="ECO:0000256" key="2">
    <source>
        <dbReference type="ARBA" id="ARBA00023015"/>
    </source>
</evidence>
<reference evidence="6 7" key="1">
    <citation type="journal article" date="2010" name="J. Bacteriol.">
        <title>Genome sequences of Pelagibaca bermudensis HTCC2601T and Maritimibacter alkaliphilus HTCC2654T, the type strains of two marine Roseobacter genera.</title>
        <authorList>
            <person name="Thrash J.C."/>
            <person name="Cho J.C."/>
            <person name="Ferriera S."/>
            <person name="Johnson J."/>
            <person name="Vergin K.L."/>
            <person name="Giovannoni S.J."/>
        </authorList>
    </citation>
    <scope>NUCLEOTIDE SEQUENCE [LARGE SCALE GENOMIC DNA]</scope>
    <source>
        <strain evidence="7">DSM 26914 / JCM 13377 / KCTC 12554 / HTCC2601</strain>
    </source>
</reference>
<dbReference type="OrthoDB" id="9791253at2"/>
<evidence type="ECO:0000256" key="4">
    <source>
        <dbReference type="ARBA" id="ARBA00023163"/>
    </source>
</evidence>
<dbReference type="GO" id="GO:0003700">
    <property type="term" value="F:DNA-binding transcription factor activity"/>
    <property type="evidence" value="ECO:0007669"/>
    <property type="project" value="InterPro"/>
</dbReference>
<dbReference type="STRING" id="314265.R2601_23113"/>
<dbReference type="SUPFAM" id="SSF53850">
    <property type="entry name" value="Periplasmic binding protein-like II"/>
    <property type="match status" value="1"/>
</dbReference>
<keyword evidence="3" id="KW-0238">DNA-binding</keyword>
<protein>
    <submittedName>
        <fullName evidence="6">Putative LysR-family transcriptional regulator</fullName>
    </submittedName>
</protein>
<keyword evidence="7" id="KW-1185">Reference proteome</keyword>
<dbReference type="PRINTS" id="PR00039">
    <property type="entry name" value="HTHLYSR"/>
</dbReference>
<evidence type="ECO:0000259" key="5">
    <source>
        <dbReference type="PROSITE" id="PS50931"/>
    </source>
</evidence>
<name>Q0FGX0_SALBH</name>
<proteinExistence type="inferred from homology"/>
<comment type="caution">
    <text evidence="6">The sequence shown here is derived from an EMBL/GenBank/DDBJ whole genome shotgun (WGS) entry which is preliminary data.</text>
</comment>
<dbReference type="Pfam" id="PF00126">
    <property type="entry name" value="HTH_1"/>
    <property type="match status" value="1"/>
</dbReference>
<dbReference type="Proteomes" id="UP000006230">
    <property type="component" value="Unassembled WGS sequence"/>
</dbReference>